<dbReference type="RefSeq" id="WP_346046466.1">
    <property type="nucleotide sequence ID" value="NZ_BAAACP010000018.1"/>
</dbReference>
<accession>A0ABP3XJL3</accession>
<name>A0ABP3XJL3_9FIRM</name>
<dbReference type="InterPro" id="IPR025588">
    <property type="entry name" value="YcxB-like_C"/>
</dbReference>
<keyword evidence="1" id="KW-0472">Membrane</keyword>
<reference evidence="4" key="1">
    <citation type="journal article" date="2019" name="Int. J. Syst. Evol. Microbiol.">
        <title>The Global Catalogue of Microorganisms (GCM) 10K type strain sequencing project: providing services to taxonomists for standard genome sequencing and annotation.</title>
        <authorList>
            <consortium name="The Broad Institute Genomics Platform"/>
            <consortium name="The Broad Institute Genome Sequencing Center for Infectious Disease"/>
            <person name="Wu L."/>
            <person name="Ma J."/>
        </authorList>
    </citation>
    <scope>NUCLEOTIDE SEQUENCE [LARGE SCALE GENOMIC DNA]</scope>
    <source>
        <strain evidence="4">JCM 6486</strain>
    </source>
</reference>
<dbReference type="EMBL" id="BAAACP010000018">
    <property type="protein sequence ID" value="GAA0865797.1"/>
    <property type="molecule type" value="Genomic_DNA"/>
</dbReference>
<evidence type="ECO:0000313" key="4">
    <source>
        <dbReference type="Proteomes" id="UP001400965"/>
    </source>
</evidence>
<dbReference type="Pfam" id="PF14317">
    <property type="entry name" value="YcxB"/>
    <property type="match status" value="1"/>
</dbReference>
<keyword evidence="1" id="KW-1133">Transmembrane helix</keyword>
<feature type="transmembrane region" description="Helical" evidence="1">
    <location>
        <begin position="21"/>
        <end position="45"/>
    </location>
</feature>
<keyword evidence="4" id="KW-1185">Reference proteome</keyword>
<evidence type="ECO:0000313" key="3">
    <source>
        <dbReference type="EMBL" id="GAA0865797.1"/>
    </source>
</evidence>
<sequence length="178" mass="21316">MNSHKLFTVKTTMEKEDYHKFLYISTFMKSKIKILFLLFFTAFLSRQISYNENYFDLKGFIIFWIILVMVAILAIIFKIEIKFRQIIKTDKTGLFDSPEILDFYGDSLIVKSKVFEGEIKVKYTQIYKVFESKNYFINYFNANQATLIRKKDMESEVIDSLRSLYKKSLKDKYKKVNI</sequence>
<feature type="transmembrane region" description="Helical" evidence="1">
    <location>
        <begin position="57"/>
        <end position="77"/>
    </location>
</feature>
<evidence type="ECO:0000259" key="2">
    <source>
        <dbReference type="Pfam" id="PF14317"/>
    </source>
</evidence>
<gene>
    <name evidence="3" type="ORF">GCM10008917_24700</name>
</gene>
<dbReference type="Proteomes" id="UP001400965">
    <property type="component" value="Unassembled WGS sequence"/>
</dbReference>
<organism evidence="3 4">
    <name type="scientific">Paraclostridium tenue</name>
    <dbReference type="NCBI Taxonomy" id="1737"/>
    <lineage>
        <taxon>Bacteria</taxon>
        <taxon>Bacillati</taxon>
        <taxon>Bacillota</taxon>
        <taxon>Clostridia</taxon>
        <taxon>Peptostreptococcales</taxon>
        <taxon>Peptostreptococcaceae</taxon>
        <taxon>Paraclostridium</taxon>
    </lineage>
</organism>
<evidence type="ECO:0000256" key="1">
    <source>
        <dbReference type="SAM" id="Phobius"/>
    </source>
</evidence>
<comment type="caution">
    <text evidence="3">The sequence shown here is derived from an EMBL/GenBank/DDBJ whole genome shotgun (WGS) entry which is preliminary data.</text>
</comment>
<proteinExistence type="predicted"/>
<protein>
    <recommendedName>
        <fullName evidence="2">YcxB-like C-terminal domain-containing protein</fullName>
    </recommendedName>
</protein>
<keyword evidence="1" id="KW-0812">Transmembrane</keyword>
<feature type="domain" description="YcxB-like C-terminal" evidence="2">
    <location>
        <begin position="105"/>
        <end position="157"/>
    </location>
</feature>